<dbReference type="RefSeq" id="WP_378260989.1">
    <property type="nucleotide sequence ID" value="NZ_JBHUKR010000004.1"/>
</dbReference>
<feature type="transmembrane region" description="Helical" evidence="1">
    <location>
        <begin position="75"/>
        <end position="94"/>
    </location>
</feature>
<evidence type="ECO:0000256" key="1">
    <source>
        <dbReference type="SAM" id="Phobius"/>
    </source>
</evidence>
<reference evidence="3" key="1">
    <citation type="journal article" date="2019" name="Int. J. Syst. Evol. Microbiol.">
        <title>The Global Catalogue of Microorganisms (GCM) 10K type strain sequencing project: providing services to taxonomists for standard genome sequencing and annotation.</title>
        <authorList>
            <consortium name="The Broad Institute Genomics Platform"/>
            <consortium name="The Broad Institute Genome Sequencing Center for Infectious Disease"/>
            <person name="Wu L."/>
            <person name="Ma J."/>
        </authorList>
    </citation>
    <scope>NUCLEOTIDE SEQUENCE [LARGE SCALE GENOMIC DNA]</scope>
    <source>
        <strain evidence="3">CGMCC 4.7645</strain>
    </source>
</reference>
<dbReference type="EMBL" id="JBHUKR010000004">
    <property type="protein sequence ID" value="MFD2415306.1"/>
    <property type="molecule type" value="Genomic_DNA"/>
</dbReference>
<keyword evidence="1" id="KW-0472">Membrane</keyword>
<keyword evidence="1" id="KW-0812">Transmembrane</keyword>
<protein>
    <submittedName>
        <fullName evidence="2">Uncharacterized protein</fullName>
    </submittedName>
</protein>
<accession>A0ABW5FK34</accession>
<name>A0ABW5FK34_9PSEU</name>
<evidence type="ECO:0000313" key="3">
    <source>
        <dbReference type="Proteomes" id="UP001597417"/>
    </source>
</evidence>
<keyword evidence="1" id="KW-1133">Transmembrane helix</keyword>
<dbReference type="Proteomes" id="UP001597417">
    <property type="component" value="Unassembled WGS sequence"/>
</dbReference>
<gene>
    <name evidence="2" type="ORF">ACFSXZ_03080</name>
</gene>
<comment type="caution">
    <text evidence="2">The sequence shown here is derived from an EMBL/GenBank/DDBJ whole genome shotgun (WGS) entry which is preliminary data.</text>
</comment>
<evidence type="ECO:0000313" key="2">
    <source>
        <dbReference type="EMBL" id="MFD2415306.1"/>
    </source>
</evidence>
<proteinExistence type="predicted"/>
<sequence length="137" mass="13900">MRIARVVLAVAGLAGLAWGAVLLAGFAVPAPGQALVAAGWLLGGPVVHDAVVAPVCGLAGFAVARLAPPGWRLPLTVGLVVSTVLALLAVPLLWRAYGTPPLPGLHDRDPVPRLAITFAVVAVAVVIGGFVSRRRKS</sequence>
<keyword evidence="3" id="KW-1185">Reference proteome</keyword>
<feature type="transmembrane region" description="Helical" evidence="1">
    <location>
        <begin position="114"/>
        <end position="132"/>
    </location>
</feature>
<feature type="transmembrane region" description="Helical" evidence="1">
    <location>
        <begin position="50"/>
        <end position="68"/>
    </location>
</feature>
<organism evidence="2 3">
    <name type="scientific">Amycolatopsis pigmentata</name>
    <dbReference type="NCBI Taxonomy" id="450801"/>
    <lineage>
        <taxon>Bacteria</taxon>
        <taxon>Bacillati</taxon>
        <taxon>Actinomycetota</taxon>
        <taxon>Actinomycetes</taxon>
        <taxon>Pseudonocardiales</taxon>
        <taxon>Pseudonocardiaceae</taxon>
        <taxon>Amycolatopsis</taxon>
    </lineage>
</organism>